<dbReference type="InterPro" id="IPR052035">
    <property type="entry name" value="ZnF_BED_domain_contain"/>
</dbReference>
<dbReference type="GO" id="GO:0005634">
    <property type="term" value="C:nucleus"/>
    <property type="evidence" value="ECO:0007669"/>
    <property type="project" value="UniProtKB-SubCell"/>
</dbReference>
<keyword evidence="4" id="KW-0862">Zinc</keyword>
<keyword evidence="7" id="KW-1185">Reference proteome</keyword>
<protein>
    <submittedName>
        <fullName evidence="6">Unnamed protein product</fullName>
    </submittedName>
</protein>
<dbReference type="AlphaFoldDB" id="A0A9W6XC34"/>
<evidence type="ECO:0000313" key="7">
    <source>
        <dbReference type="Proteomes" id="UP001165121"/>
    </source>
</evidence>
<sequence>MDTGINYVLGDINYVVGDINYVAFFGGCERSPLATLEGSKLIRSQVICVVVFMMNALDPPVEGRDAVKNWQRIGRFTRMPSGEQYSFIDGWGVRAIYTEINQEKKAFLCLADSACRMRQRGRNLVLLSGGKTSSAVRHLKRWHHIESPKTAKEVQTKRKRNADIEHLRESTLYAQNPARLNRLLGALRLIHNNLPLKMVEYEESRLKEALVSKQEMQCTLNVERISEAIIKLYSSTRNEVAAVLASNLQQHPNLTMVADMWTCKTTGQKFLGIRFYVVDNDWKFRSVLLGTRKFAPAYGDRDGGIQAPFLCWIKRTLEDIGLAVVNVYGATSDKHPGVHNLMTNR</sequence>
<gene>
    <name evidence="6" type="ORF">Pfra01_000945700</name>
</gene>
<dbReference type="Proteomes" id="UP001165121">
    <property type="component" value="Unassembled WGS sequence"/>
</dbReference>
<comment type="caution">
    <text evidence="6">The sequence shown here is derived from an EMBL/GenBank/DDBJ whole genome shotgun (WGS) entry which is preliminary data.</text>
</comment>
<comment type="subcellular location">
    <subcellularLocation>
        <location evidence="1">Nucleus</location>
    </subcellularLocation>
</comment>
<dbReference type="EMBL" id="BSXT01000876">
    <property type="protein sequence ID" value="GMF35582.1"/>
    <property type="molecule type" value="Genomic_DNA"/>
</dbReference>
<proteinExistence type="predicted"/>
<organism evidence="6 7">
    <name type="scientific">Phytophthora fragariaefolia</name>
    <dbReference type="NCBI Taxonomy" id="1490495"/>
    <lineage>
        <taxon>Eukaryota</taxon>
        <taxon>Sar</taxon>
        <taxon>Stramenopiles</taxon>
        <taxon>Oomycota</taxon>
        <taxon>Peronosporomycetes</taxon>
        <taxon>Peronosporales</taxon>
        <taxon>Peronosporaceae</taxon>
        <taxon>Phytophthora</taxon>
    </lineage>
</organism>
<dbReference type="GO" id="GO:0008270">
    <property type="term" value="F:zinc ion binding"/>
    <property type="evidence" value="ECO:0007669"/>
    <property type="project" value="UniProtKB-KW"/>
</dbReference>
<name>A0A9W6XC34_9STRA</name>
<evidence type="ECO:0000313" key="6">
    <source>
        <dbReference type="EMBL" id="GMF35582.1"/>
    </source>
</evidence>
<dbReference type="PANTHER" id="PTHR46481:SF10">
    <property type="entry name" value="ZINC FINGER BED DOMAIN-CONTAINING PROTEIN 39"/>
    <property type="match status" value="1"/>
</dbReference>
<keyword evidence="3" id="KW-0863">Zinc-finger</keyword>
<evidence type="ECO:0000256" key="2">
    <source>
        <dbReference type="ARBA" id="ARBA00022723"/>
    </source>
</evidence>
<evidence type="ECO:0000256" key="5">
    <source>
        <dbReference type="ARBA" id="ARBA00023242"/>
    </source>
</evidence>
<keyword evidence="5" id="KW-0539">Nucleus</keyword>
<reference evidence="6" key="1">
    <citation type="submission" date="2023-04" db="EMBL/GenBank/DDBJ databases">
        <title>Phytophthora fragariaefolia NBRC 109709.</title>
        <authorList>
            <person name="Ichikawa N."/>
            <person name="Sato H."/>
            <person name="Tonouchi N."/>
        </authorList>
    </citation>
    <scope>NUCLEOTIDE SEQUENCE</scope>
    <source>
        <strain evidence="6">NBRC 109709</strain>
    </source>
</reference>
<keyword evidence="2" id="KW-0479">Metal-binding</keyword>
<evidence type="ECO:0000256" key="3">
    <source>
        <dbReference type="ARBA" id="ARBA00022771"/>
    </source>
</evidence>
<accession>A0A9W6XC34</accession>
<evidence type="ECO:0000256" key="4">
    <source>
        <dbReference type="ARBA" id="ARBA00022833"/>
    </source>
</evidence>
<dbReference type="PANTHER" id="PTHR46481">
    <property type="entry name" value="ZINC FINGER BED DOMAIN-CONTAINING PROTEIN 4"/>
    <property type="match status" value="1"/>
</dbReference>
<evidence type="ECO:0000256" key="1">
    <source>
        <dbReference type="ARBA" id="ARBA00004123"/>
    </source>
</evidence>